<dbReference type="EMBL" id="BOOY01000002">
    <property type="protein sequence ID" value="GIJ00964.1"/>
    <property type="molecule type" value="Genomic_DNA"/>
</dbReference>
<keyword evidence="1" id="KW-1133">Transmembrane helix</keyword>
<dbReference type="AlphaFoldDB" id="A0A8J3Y3U2"/>
<reference evidence="2" key="1">
    <citation type="submission" date="2021-01" db="EMBL/GenBank/DDBJ databases">
        <title>Whole genome shotgun sequence of Spirilliplanes yamanashiensis NBRC 15828.</title>
        <authorList>
            <person name="Komaki H."/>
            <person name="Tamura T."/>
        </authorList>
    </citation>
    <scope>NUCLEOTIDE SEQUENCE</scope>
    <source>
        <strain evidence="2">NBRC 15828</strain>
    </source>
</reference>
<keyword evidence="1" id="KW-0812">Transmembrane</keyword>
<keyword evidence="3" id="KW-1185">Reference proteome</keyword>
<proteinExistence type="predicted"/>
<sequence>MRARWLPVGILALVLFAVNVASRLVVRLAFDGGAVAENRASLVMFAVIATVLGVLAFVRARREPVARWLGDLSVAAGVALVLTLFVGPFVSGGTPFGSGAGDFFNQIWLYAGFAGAGMLIGYLLVTALGLDYRSQGLKRYAEARMTRPRRIVRR</sequence>
<evidence type="ECO:0000313" key="2">
    <source>
        <dbReference type="EMBL" id="GIJ00964.1"/>
    </source>
</evidence>
<organism evidence="2 3">
    <name type="scientific">Spirilliplanes yamanashiensis</name>
    <dbReference type="NCBI Taxonomy" id="42233"/>
    <lineage>
        <taxon>Bacteria</taxon>
        <taxon>Bacillati</taxon>
        <taxon>Actinomycetota</taxon>
        <taxon>Actinomycetes</taxon>
        <taxon>Micromonosporales</taxon>
        <taxon>Micromonosporaceae</taxon>
        <taxon>Spirilliplanes</taxon>
    </lineage>
</organism>
<dbReference type="RefSeq" id="WP_203936304.1">
    <property type="nucleotide sequence ID" value="NZ_BAAAGJ010000005.1"/>
</dbReference>
<dbReference type="Proteomes" id="UP000652013">
    <property type="component" value="Unassembled WGS sequence"/>
</dbReference>
<protein>
    <submittedName>
        <fullName evidence="2">Uncharacterized protein</fullName>
    </submittedName>
</protein>
<keyword evidence="1" id="KW-0472">Membrane</keyword>
<feature type="transmembrane region" description="Helical" evidence="1">
    <location>
        <begin position="107"/>
        <end position="130"/>
    </location>
</feature>
<accession>A0A8J3Y3U2</accession>
<name>A0A8J3Y3U2_9ACTN</name>
<feature type="transmembrane region" description="Helical" evidence="1">
    <location>
        <begin position="39"/>
        <end position="58"/>
    </location>
</feature>
<comment type="caution">
    <text evidence="2">The sequence shown here is derived from an EMBL/GenBank/DDBJ whole genome shotgun (WGS) entry which is preliminary data.</text>
</comment>
<evidence type="ECO:0000256" key="1">
    <source>
        <dbReference type="SAM" id="Phobius"/>
    </source>
</evidence>
<gene>
    <name evidence="2" type="ORF">Sya03_03160</name>
</gene>
<evidence type="ECO:0000313" key="3">
    <source>
        <dbReference type="Proteomes" id="UP000652013"/>
    </source>
</evidence>
<feature type="transmembrane region" description="Helical" evidence="1">
    <location>
        <begin position="65"/>
        <end position="87"/>
    </location>
</feature>